<feature type="DNA-binding region" description="H-T-H motif" evidence="4">
    <location>
        <begin position="32"/>
        <end position="51"/>
    </location>
</feature>
<dbReference type="Gene3D" id="1.10.357.10">
    <property type="entry name" value="Tetracycline Repressor, domain 2"/>
    <property type="match status" value="1"/>
</dbReference>
<dbReference type="SUPFAM" id="SSF46689">
    <property type="entry name" value="Homeodomain-like"/>
    <property type="match status" value="1"/>
</dbReference>
<dbReference type="Pfam" id="PF00440">
    <property type="entry name" value="TetR_N"/>
    <property type="match status" value="1"/>
</dbReference>
<dbReference type="AlphaFoldDB" id="A0A1A9KKD6"/>
<dbReference type="InterPro" id="IPR001647">
    <property type="entry name" value="HTH_TetR"/>
</dbReference>
<sequence>MRYSASHKEETRQRLLESSGAIAKREGFASVGVDALMKAVGLSGGAFYNHFPSKDALFAAIVERELTRSAERLGKAGDSHGRERLERCLQRYLTLAHVQNVDGGCAIPALGADIARADEQVRGTVEAAMLGLQQAWAEELGSAEDAWAMLAQCVGALLLARMTASEETQRAIIESSKAFLLRRLEDGVSS</sequence>
<gene>
    <name evidence="6" type="ORF">A9C11_30510</name>
</gene>
<dbReference type="Gene3D" id="1.10.10.60">
    <property type="entry name" value="Homeodomain-like"/>
    <property type="match status" value="1"/>
</dbReference>
<evidence type="ECO:0000256" key="4">
    <source>
        <dbReference type="PROSITE-ProRule" id="PRU00335"/>
    </source>
</evidence>
<reference evidence="6 7" key="1">
    <citation type="submission" date="2016-05" db="EMBL/GenBank/DDBJ databases">
        <title>Genome Sequence of Pseudomonas citronellolis Strain SJTE-3, an Estrogens and Persistent Organic Pollutants degradation strain.</title>
        <authorList>
            <person name="Liang R."/>
        </authorList>
    </citation>
    <scope>NUCLEOTIDE SEQUENCE [LARGE SCALE GENOMIC DNA]</scope>
    <source>
        <strain evidence="6 7">SJTE-3</strain>
    </source>
</reference>
<protein>
    <submittedName>
        <fullName evidence="6">TetR family transcriptional regulator</fullName>
    </submittedName>
</protein>
<dbReference type="InterPro" id="IPR009057">
    <property type="entry name" value="Homeodomain-like_sf"/>
</dbReference>
<keyword evidence="2 4" id="KW-0238">DNA-binding</keyword>
<dbReference type="PROSITE" id="PS50977">
    <property type="entry name" value="HTH_TETR_2"/>
    <property type="match status" value="1"/>
</dbReference>
<dbReference type="InterPro" id="IPR036271">
    <property type="entry name" value="Tet_transcr_reg_TetR-rel_C_sf"/>
</dbReference>
<dbReference type="PANTHER" id="PTHR47506">
    <property type="entry name" value="TRANSCRIPTIONAL REGULATORY PROTEIN"/>
    <property type="match status" value="1"/>
</dbReference>
<dbReference type="RefSeq" id="WP_064584844.1">
    <property type="nucleotide sequence ID" value="NZ_CP015878.1"/>
</dbReference>
<keyword evidence="1" id="KW-0805">Transcription regulation</keyword>
<evidence type="ECO:0000256" key="1">
    <source>
        <dbReference type="ARBA" id="ARBA00023015"/>
    </source>
</evidence>
<proteinExistence type="predicted"/>
<name>A0A1A9KKD6_9PSED</name>
<organism evidence="6 7">
    <name type="scientific">Pseudomonas citronellolis</name>
    <dbReference type="NCBI Taxonomy" id="53408"/>
    <lineage>
        <taxon>Bacteria</taxon>
        <taxon>Pseudomonadati</taxon>
        <taxon>Pseudomonadota</taxon>
        <taxon>Gammaproteobacteria</taxon>
        <taxon>Pseudomonadales</taxon>
        <taxon>Pseudomonadaceae</taxon>
        <taxon>Pseudomonas</taxon>
    </lineage>
</organism>
<keyword evidence="3" id="KW-0804">Transcription</keyword>
<accession>A0A1A9KKD6</accession>
<dbReference type="PANTHER" id="PTHR47506:SF7">
    <property type="entry name" value="TRANSCRIPTIONAL REGULATORY PROTEIN"/>
    <property type="match status" value="1"/>
</dbReference>
<evidence type="ECO:0000313" key="6">
    <source>
        <dbReference type="EMBL" id="ANI18067.1"/>
    </source>
</evidence>
<dbReference type="EMBL" id="CP015878">
    <property type="protein sequence ID" value="ANI18067.1"/>
    <property type="molecule type" value="Genomic_DNA"/>
</dbReference>
<evidence type="ECO:0000256" key="2">
    <source>
        <dbReference type="ARBA" id="ARBA00023125"/>
    </source>
</evidence>
<dbReference type="PRINTS" id="PR00455">
    <property type="entry name" value="HTHTETR"/>
</dbReference>
<dbReference type="Proteomes" id="UP000077748">
    <property type="component" value="Chromosome"/>
</dbReference>
<dbReference type="GO" id="GO:0003677">
    <property type="term" value="F:DNA binding"/>
    <property type="evidence" value="ECO:0007669"/>
    <property type="project" value="UniProtKB-UniRule"/>
</dbReference>
<feature type="domain" description="HTH tetR-type" evidence="5">
    <location>
        <begin position="9"/>
        <end position="69"/>
    </location>
</feature>
<dbReference type="SUPFAM" id="SSF48498">
    <property type="entry name" value="Tetracyclin repressor-like, C-terminal domain"/>
    <property type="match status" value="1"/>
</dbReference>
<evidence type="ECO:0000313" key="7">
    <source>
        <dbReference type="Proteomes" id="UP000077748"/>
    </source>
</evidence>
<evidence type="ECO:0000256" key="3">
    <source>
        <dbReference type="ARBA" id="ARBA00023163"/>
    </source>
</evidence>
<evidence type="ECO:0000259" key="5">
    <source>
        <dbReference type="PROSITE" id="PS50977"/>
    </source>
</evidence>